<dbReference type="Proteomes" id="UP001159363">
    <property type="component" value="Chromosome 5"/>
</dbReference>
<gene>
    <name evidence="2" type="ORF">PR048_017512</name>
</gene>
<comment type="caution">
    <text evidence="2">The sequence shown here is derived from an EMBL/GenBank/DDBJ whole genome shotgun (WGS) entry which is preliminary data.</text>
</comment>
<proteinExistence type="predicted"/>
<feature type="compositionally biased region" description="Basic and acidic residues" evidence="1">
    <location>
        <begin position="112"/>
        <end position="122"/>
    </location>
</feature>
<reference evidence="2 3" key="1">
    <citation type="submission" date="2023-02" db="EMBL/GenBank/DDBJ databases">
        <title>LHISI_Scaffold_Assembly.</title>
        <authorList>
            <person name="Stuart O.P."/>
            <person name="Cleave R."/>
            <person name="Magrath M.J.L."/>
            <person name="Mikheyev A.S."/>
        </authorList>
    </citation>
    <scope>NUCLEOTIDE SEQUENCE [LARGE SCALE GENOMIC DNA]</scope>
    <source>
        <strain evidence="2">Daus_M_001</strain>
        <tissue evidence="2">Leg muscle</tissue>
    </source>
</reference>
<sequence>MLKYMREHDTLLKEHSKQTYDKGHGVKDLEPLALSAQVWVLGLKRSKASQISQIILLITRLSNITRHIVKVPGKEGGTAAPASSTTEDNTSATARPSEARGMTIQTFNQDTLAKDSLEGSSF</sequence>
<evidence type="ECO:0000313" key="2">
    <source>
        <dbReference type="EMBL" id="KAJ8881039.1"/>
    </source>
</evidence>
<organism evidence="2 3">
    <name type="scientific">Dryococelus australis</name>
    <dbReference type="NCBI Taxonomy" id="614101"/>
    <lineage>
        <taxon>Eukaryota</taxon>
        <taxon>Metazoa</taxon>
        <taxon>Ecdysozoa</taxon>
        <taxon>Arthropoda</taxon>
        <taxon>Hexapoda</taxon>
        <taxon>Insecta</taxon>
        <taxon>Pterygota</taxon>
        <taxon>Neoptera</taxon>
        <taxon>Polyneoptera</taxon>
        <taxon>Phasmatodea</taxon>
        <taxon>Verophasmatodea</taxon>
        <taxon>Anareolatae</taxon>
        <taxon>Phasmatidae</taxon>
        <taxon>Eurycanthinae</taxon>
        <taxon>Dryococelus</taxon>
    </lineage>
</organism>
<protein>
    <submittedName>
        <fullName evidence="2">Uncharacterized protein</fullName>
    </submittedName>
</protein>
<feature type="region of interest" description="Disordered" evidence="1">
    <location>
        <begin position="72"/>
        <end position="122"/>
    </location>
</feature>
<accession>A0ABQ9H9T0</accession>
<keyword evidence="3" id="KW-1185">Reference proteome</keyword>
<evidence type="ECO:0000313" key="3">
    <source>
        <dbReference type="Proteomes" id="UP001159363"/>
    </source>
</evidence>
<dbReference type="EMBL" id="JARBHB010000006">
    <property type="protein sequence ID" value="KAJ8881039.1"/>
    <property type="molecule type" value="Genomic_DNA"/>
</dbReference>
<feature type="compositionally biased region" description="Polar residues" evidence="1">
    <location>
        <begin position="81"/>
        <end position="94"/>
    </location>
</feature>
<name>A0ABQ9H9T0_9NEOP</name>
<evidence type="ECO:0000256" key="1">
    <source>
        <dbReference type="SAM" id="MobiDB-lite"/>
    </source>
</evidence>